<sequence length="1371" mass="152855">MASNRSGFEYCYFADGLRGPTCLGPNPFQQALKARITVHLERCRPAISGSRPSAHNPTPAPAHDSILVHDVSGHSQKTWESIWPEACGAQPGDAVRVLTFGYGDSHKSHFQQRRLSTHAETLLGNLRNCRTDPSARMRPLVFLGYSTGGIIIKKIFLATPHCATGDWNTIASKLYEAEPLNKVLKRKAPDALVSLEDSKGLEQLALDFESIQGRLALWNYPLGKPVAKGKPILDESVMEGRLGTHLCRSNIDEASRGWLLTHIQEIERDLPAANRVKYLRTVLHCLDADNIRWNQDLGTPTPGSCGWIQHEQLFDDWLYWRGSGKLLSIKGDMGCGKTYLAKHITKLVLEQPPPRDSDQSETIAFCSLEGIKGGYKDAESVLVCLLDDVLVNCPELVVGLIEKVPNEVLHNHFRRLRHCEILEAWYSMLGIAGENERRLTFIVDGMDQLDFYEVAESYPDRMNAGSFLKALTGQIGDPRLGIRPDLIRVLALGRPDNEKVNAGLAGCGFLNYHVPVEKTKSDIEVTVKEVMSHIVKHHGYDPKLDDKIQRHINKTADGMYLWACLALGELAREKLHTGWEARFPNNSIFKLYDDILRRLSGSAGRIQTQLEPMGRKEFLRNVLFWMTYQAQPMDEGELRVACAMIATVGGPQIDSNVCPENAISDAVVDNPLPAFRNVRRAILAYCAPLVRIRSDHRFEPIHRSLQVYLTTPTEELKSRLGVEHHGEYACDGEHADRIIESLCMDYLLLSRFGSPQCHEKWEDKIEARINDNAFVEYAALHWTYHARLSGDPLNANFSAYQSSSRKYKLLNMENEHAVSWAEVWWYNKKWPSYGPFPSKRKEFSLHSVLSSNATPTQSVRSRFMPPQSQAKPRDVDQAPAESIPVPVTTRQNNEPSTPSDQTSTTSTPNSSTAKLQSPQHTAPSPSPMQIGDTPPQAPTTPRPDSTTSAQPRRAQHPPPPQPTQIEDTPLLASPTPARTTPTAAPRERPKRPYGIKSNVEFPLNAVSSLTGVLQIGPKQAIAVSVDSIYQEGGPNAAYLTNQTISIFGVGLETQSTTPTARIPLSSSSKWSGLGLAGQFVAAWGTSGKEKSPSLMVIKTRLNKKPPWVPIQIPHHTIKTFNPNKRVAVSRQGYIAWIHDCQTVISVVNLNLYPVDFSTKKTPVNAQPFVDVAFNDTGMLLYAWAKGCTRQRLAGLFVYRMDRLEDGHIESKSYYPFQSINDRVDTRLIPYNSYNGCIIVANDQYYYPAIVVSGSASGHAQKTKNCKAIKSSRLKASCMYNNHSLVAVQSLGSFRHSYRLTEYPVISNHFAEPIDLGEVKTKVESSSEIKVVQAGIDVYVFIFHLNGKYELVRFEGDTGRAPSSKESWGSFE</sequence>
<organism evidence="4 5">
    <name type="scientific">Lasiosphaeris hirsuta</name>
    <dbReference type="NCBI Taxonomy" id="260670"/>
    <lineage>
        <taxon>Eukaryota</taxon>
        <taxon>Fungi</taxon>
        <taxon>Dikarya</taxon>
        <taxon>Ascomycota</taxon>
        <taxon>Pezizomycotina</taxon>
        <taxon>Sordariomycetes</taxon>
        <taxon>Sordariomycetidae</taxon>
        <taxon>Sordariales</taxon>
        <taxon>Lasiosphaeriaceae</taxon>
        <taxon>Lasiosphaeris</taxon>
    </lineage>
</organism>
<evidence type="ECO:0000256" key="1">
    <source>
        <dbReference type="ARBA" id="ARBA00022737"/>
    </source>
</evidence>
<protein>
    <recommendedName>
        <fullName evidence="3">Nephrocystin 3-like N-terminal domain-containing protein</fullName>
    </recommendedName>
</protein>
<dbReference type="Pfam" id="PF24883">
    <property type="entry name" value="NPHP3_N"/>
    <property type="match status" value="1"/>
</dbReference>
<proteinExistence type="predicted"/>
<feature type="compositionally biased region" description="Polar residues" evidence="2">
    <location>
        <begin position="913"/>
        <end position="923"/>
    </location>
</feature>
<feature type="compositionally biased region" description="Polar residues" evidence="2">
    <location>
        <begin position="851"/>
        <end position="870"/>
    </location>
</feature>
<keyword evidence="5" id="KW-1185">Reference proteome</keyword>
<evidence type="ECO:0000313" key="4">
    <source>
        <dbReference type="EMBL" id="KAK0707341.1"/>
    </source>
</evidence>
<dbReference type="SUPFAM" id="SSF52540">
    <property type="entry name" value="P-loop containing nucleoside triphosphate hydrolases"/>
    <property type="match status" value="1"/>
</dbReference>
<feature type="compositionally biased region" description="Low complexity" evidence="2">
    <location>
        <begin position="972"/>
        <end position="984"/>
    </location>
</feature>
<dbReference type="Proteomes" id="UP001172102">
    <property type="component" value="Unassembled WGS sequence"/>
</dbReference>
<evidence type="ECO:0000256" key="2">
    <source>
        <dbReference type="SAM" id="MobiDB-lite"/>
    </source>
</evidence>
<dbReference type="PANTHER" id="PTHR10039">
    <property type="entry name" value="AMELOGENIN"/>
    <property type="match status" value="1"/>
</dbReference>
<dbReference type="EMBL" id="JAUKUA010000006">
    <property type="protein sequence ID" value="KAK0707341.1"/>
    <property type="molecule type" value="Genomic_DNA"/>
</dbReference>
<dbReference type="InterPro" id="IPR056884">
    <property type="entry name" value="NPHP3-like_N"/>
</dbReference>
<feature type="domain" description="Nephrocystin 3-like N-terminal" evidence="3">
    <location>
        <begin position="303"/>
        <end position="450"/>
    </location>
</feature>
<name>A0AA40A133_9PEZI</name>
<keyword evidence="1" id="KW-0677">Repeat</keyword>
<evidence type="ECO:0000259" key="3">
    <source>
        <dbReference type="Pfam" id="PF24883"/>
    </source>
</evidence>
<dbReference type="PANTHER" id="PTHR10039:SF17">
    <property type="entry name" value="FUNGAL STAND N-TERMINAL GOODBYE DOMAIN-CONTAINING PROTEIN-RELATED"/>
    <property type="match status" value="1"/>
</dbReference>
<evidence type="ECO:0000313" key="5">
    <source>
        <dbReference type="Proteomes" id="UP001172102"/>
    </source>
</evidence>
<accession>A0AA40A133</accession>
<dbReference type="InterPro" id="IPR027417">
    <property type="entry name" value="P-loop_NTPase"/>
</dbReference>
<gene>
    <name evidence="4" type="ORF">B0H67DRAFT_612080</name>
</gene>
<feature type="region of interest" description="Disordered" evidence="2">
    <location>
        <begin position="851"/>
        <end position="995"/>
    </location>
</feature>
<reference evidence="4" key="1">
    <citation type="submission" date="2023-06" db="EMBL/GenBank/DDBJ databases">
        <title>Genome-scale phylogeny and comparative genomics of the fungal order Sordariales.</title>
        <authorList>
            <consortium name="Lawrence Berkeley National Laboratory"/>
            <person name="Hensen N."/>
            <person name="Bonometti L."/>
            <person name="Westerberg I."/>
            <person name="Brannstrom I.O."/>
            <person name="Guillou S."/>
            <person name="Cros-Aarteil S."/>
            <person name="Calhoun S."/>
            <person name="Haridas S."/>
            <person name="Kuo A."/>
            <person name="Mondo S."/>
            <person name="Pangilinan J."/>
            <person name="Riley R."/>
            <person name="Labutti K."/>
            <person name="Andreopoulos B."/>
            <person name="Lipzen A."/>
            <person name="Chen C."/>
            <person name="Yanf M."/>
            <person name="Daum C."/>
            <person name="Ng V."/>
            <person name="Clum A."/>
            <person name="Steindorff A."/>
            <person name="Ohm R."/>
            <person name="Martin F."/>
            <person name="Silar P."/>
            <person name="Natvig D."/>
            <person name="Lalanne C."/>
            <person name="Gautier V."/>
            <person name="Ament-Velasquez S.L."/>
            <person name="Kruys A."/>
            <person name="Hutchinson M.I."/>
            <person name="Powell A.J."/>
            <person name="Barry K."/>
            <person name="Miller A.N."/>
            <person name="Grigoriev I.V."/>
            <person name="Debuchy R."/>
            <person name="Gladieux P."/>
            <person name="Thoren M.H."/>
            <person name="Johannesson H."/>
        </authorList>
    </citation>
    <scope>NUCLEOTIDE SEQUENCE</scope>
    <source>
        <strain evidence="4">SMH4607-1</strain>
    </source>
</reference>
<comment type="caution">
    <text evidence="4">The sequence shown here is derived from an EMBL/GenBank/DDBJ whole genome shotgun (WGS) entry which is preliminary data.</text>
</comment>
<feature type="compositionally biased region" description="Low complexity" evidence="2">
    <location>
        <begin position="895"/>
        <end position="912"/>
    </location>
</feature>